<feature type="compositionally biased region" description="Polar residues" evidence="4">
    <location>
        <begin position="1"/>
        <end position="15"/>
    </location>
</feature>
<dbReference type="Pfam" id="PF13088">
    <property type="entry name" value="BNR_2"/>
    <property type="match status" value="1"/>
</dbReference>
<evidence type="ECO:0000256" key="4">
    <source>
        <dbReference type="SAM" id="MobiDB-lite"/>
    </source>
</evidence>
<dbReference type="Proteomes" id="UP000595895">
    <property type="component" value="Chromosome"/>
</dbReference>
<comment type="similarity">
    <text evidence="2">Belongs to the glycosyl hydrolase 33 family.</text>
</comment>
<feature type="compositionally biased region" description="Basic and acidic residues" evidence="4">
    <location>
        <begin position="472"/>
        <end position="485"/>
    </location>
</feature>
<name>A0A7T7MAM7_9ACTO</name>
<proteinExistence type="inferred from homology"/>
<dbReference type="InterPro" id="IPR026856">
    <property type="entry name" value="Sialidase_fam"/>
</dbReference>
<evidence type="ECO:0000256" key="2">
    <source>
        <dbReference type="ARBA" id="ARBA00009348"/>
    </source>
</evidence>
<dbReference type="GO" id="GO:0004308">
    <property type="term" value="F:exo-alpha-sialidase activity"/>
    <property type="evidence" value="ECO:0007669"/>
    <property type="project" value="UniProtKB-EC"/>
</dbReference>
<sequence length="485" mass="49056">MSRRTSPTSGPSVSQPPGRPVAPGSLPRHHLPTPGGRAAVRHLARLDSAGLPGSPGGDLRVPSLLALDDGTLLLVHDHRPPVPGPGWQQDGGALPGDLPNPNSLWLRRSTDAGASWSAPQPLVPGLGCPLVRGLSDPSLLLAADGTVHLLAAAATDVGLFGAHPPTRPAAPGQPAEGGTLRLLHARSQDGGRTWAWQDLSDLLRPSAQDPAGLVAFPVSGHGATLGAGPWPGRLVQPLVAVGPPRPDGSRPVQARSLISDDAGASWYLGQPVPPPSQAATASLAGAAATTGVDEWALAPAPDGSLLLCARDGGYGGTRLTSRSHDGGRSWSVPQPRPDLPDPGCNGALLDLPGTRALLCSHAADPRARRQGRLSLSTDAGATWRPLAELSGPQEPFGYSDLCALPGPGPRVLVVAEEPQDGAGAGLVLQAVDLGSLSLGGLEPEEADLAVVDLGAPELGAVDHGAPGPGAVDQERTDLPGEGGGR</sequence>
<keyword evidence="7" id="KW-1185">Reference proteome</keyword>
<comment type="catalytic activity">
    <reaction evidence="1">
        <text>Hydrolysis of alpha-(2-&gt;3)-, alpha-(2-&gt;6)-, alpha-(2-&gt;8)- glycosidic linkages of terminal sialic acid residues in oligosaccharides, glycoproteins, glycolipids, colominic acid and synthetic substrates.</text>
        <dbReference type="EC" id="3.2.1.18"/>
    </reaction>
</comment>
<evidence type="ECO:0000256" key="3">
    <source>
        <dbReference type="ARBA" id="ARBA00012733"/>
    </source>
</evidence>
<dbReference type="KEGG" id="awe:JG540_02880"/>
<accession>A0A7T7MAM7</accession>
<dbReference type="PANTHER" id="PTHR10628">
    <property type="entry name" value="SIALIDASE"/>
    <property type="match status" value="1"/>
</dbReference>
<dbReference type="GO" id="GO:0005737">
    <property type="term" value="C:cytoplasm"/>
    <property type="evidence" value="ECO:0007669"/>
    <property type="project" value="TreeGrafter"/>
</dbReference>
<protein>
    <recommendedName>
        <fullName evidence="3">exo-alpha-sialidase</fullName>
        <ecNumber evidence="3">3.2.1.18</ecNumber>
    </recommendedName>
</protein>
<dbReference type="GO" id="GO:0009313">
    <property type="term" value="P:oligosaccharide catabolic process"/>
    <property type="evidence" value="ECO:0007669"/>
    <property type="project" value="TreeGrafter"/>
</dbReference>
<dbReference type="Gene3D" id="2.120.10.10">
    <property type="match status" value="1"/>
</dbReference>
<feature type="region of interest" description="Disordered" evidence="4">
    <location>
        <begin position="1"/>
        <end position="36"/>
    </location>
</feature>
<reference evidence="6 7" key="1">
    <citation type="submission" date="2020-12" db="EMBL/GenBank/DDBJ databases">
        <authorList>
            <person name="Zhou J."/>
        </authorList>
    </citation>
    <scope>NUCLEOTIDE SEQUENCE [LARGE SCALE GENOMIC DNA]</scope>
    <source>
        <strain evidence="6 7">CCUG 61299</strain>
    </source>
</reference>
<evidence type="ECO:0000259" key="5">
    <source>
        <dbReference type="Pfam" id="PF13088"/>
    </source>
</evidence>
<dbReference type="InterPro" id="IPR011040">
    <property type="entry name" value="Sialidase"/>
</dbReference>
<feature type="region of interest" description="Disordered" evidence="4">
    <location>
        <begin position="459"/>
        <end position="485"/>
    </location>
</feature>
<dbReference type="AlphaFoldDB" id="A0A7T7MAM7"/>
<dbReference type="PANTHER" id="PTHR10628:SF30">
    <property type="entry name" value="EXO-ALPHA-SIALIDASE"/>
    <property type="match status" value="1"/>
</dbReference>
<dbReference type="EC" id="3.2.1.18" evidence="3"/>
<organism evidence="6 7">
    <name type="scientific">Actinomyces weissii</name>
    <dbReference type="NCBI Taxonomy" id="675090"/>
    <lineage>
        <taxon>Bacteria</taxon>
        <taxon>Bacillati</taxon>
        <taxon>Actinomycetota</taxon>
        <taxon>Actinomycetes</taxon>
        <taxon>Actinomycetales</taxon>
        <taxon>Actinomycetaceae</taxon>
        <taxon>Actinomyces</taxon>
    </lineage>
</organism>
<evidence type="ECO:0000313" key="6">
    <source>
        <dbReference type="EMBL" id="QQM67840.1"/>
    </source>
</evidence>
<dbReference type="InterPro" id="IPR036278">
    <property type="entry name" value="Sialidase_sf"/>
</dbReference>
<dbReference type="EMBL" id="CP066802">
    <property type="protein sequence ID" value="QQM67840.1"/>
    <property type="molecule type" value="Genomic_DNA"/>
</dbReference>
<gene>
    <name evidence="6" type="ORF">JG540_02880</name>
</gene>
<feature type="domain" description="Sialidase" evidence="5">
    <location>
        <begin position="104"/>
        <end position="403"/>
    </location>
</feature>
<dbReference type="RefSeq" id="WP_200276977.1">
    <property type="nucleotide sequence ID" value="NZ_CP066802.1"/>
</dbReference>
<dbReference type="GO" id="GO:0016020">
    <property type="term" value="C:membrane"/>
    <property type="evidence" value="ECO:0007669"/>
    <property type="project" value="TreeGrafter"/>
</dbReference>
<dbReference type="CDD" id="cd15482">
    <property type="entry name" value="Sialidase_non-viral"/>
    <property type="match status" value="1"/>
</dbReference>
<evidence type="ECO:0000256" key="1">
    <source>
        <dbReference type="ARBA" id="ARBA00000427"/>
    </source>
</evidence>
<dbReference type="GO" id="GO:0006689">
    <property type="term" value="P:ganglioside catabolic process"/>
    <property type="evidence" value="ECO:0007669"/>
    <property type="project" value="TreeGrafter"/>
</dbReference>
<evidence type="ECO:0000313" key="7">
    <source>
        <dbReference type="Proteomes" id="UP000595895"/>
    </source>
</evidence>
<feature type="region of interest" description="Disordered" evidence="4">
    <location>
        <begin position="318"/>
        <end position="341"/>
    </location>
</feature>
<dbReference type="SUPFAM" id="SSF50939">
    <property type="entry name" value="Sialidases"/>
    <property type="match status" value="1"/>
</dbReference>